<reference evidence="2" key="1">
    <citation type="journal article" date="2015" name="Genome Announc.">
        <title>Complete Genome Sequence of a New Member of the Marseilleviridae Recovered from the Brackish Submarine Spring in the Cassis Port-Miou Calanque, France.</title>
        <authorList>
            <person name="Doutre G."/>
            <person name="Arfib B."/>
            <person name="Rochette P."/>
            <person name="Claverie J.M."/>
            <person name="Bonin P."/>
            <person name="Abergel C."/>
        </authorList>
    </citation>
    <scope>NUCLEOTIDE SEQUENCE [LARGE SCALE GENOMIC DNA]</scope>
    <source>
        <strain evidence="2">1</strain>
    </source>
</reference>
<evidence type="ECO:0000256" key="1">
    <source>
        <dbReference type="SAM" id="Phobius"/>
    </source>
</evidence>
<keyword evidence="1" id="KW-1133">Transmembrane helix</keyword>
<accession>A0A0N9PW98</accession>
<feature type="transmembrane region" description="Helical" evidence="1">
    <location>
        <begin position="86"/>
        <end position="104"/>
    </location>
</feature>
<feature type="transmembrane region" description="Helical" evidence="1">
    <location>
        <begin position="30"/>
        <end position="51"/>
    </location>
</feature>
<feature type="transmembrane region" description="Helical" evidence="1">
    <location>
        <begin position="58"/>
        <end position="80"/>
    </location>
</feature>
<evidence type="ECO:0000313" key="2">
    <source>
        <dbReference type="EMBL" id="ALH06897.1"/>
    </source>
</evidence>
<organism evidence="2 3">
    <name type="scientific">Port-miou virus</name>
    <dbReference type="NCBI Taxonomy" id="1733873"/>
    <lineage>
        <taxon>Viruses</taxon>
        <taxon>Varidnaviria</taxon>
        <taxon>Bamfordvirae</taxon>
        <taxon>Nucleocytoviricota</taxon>
        <taxon>Megaviricetes</taxon>
        <taxon>Pimascovirales</taxon>
        <taxon>Pimascovirales incertae sedis</taxon>
        <taxon>Marseilleviridae</taxon>
        <taxon>Losannavirus</taxon>
        <taxon>Losannavirus lausannense</taxon>
        <taxon>Lausannevirus</taxon>
    </lineage>
</organism>
<gene>
    <name evidence="2" type="ORF">PMV_199</name>
</gene>
<protein>
    <submittedName>
        <fullName evidence="2">Uncharacterized protein</fullName>
    </submittedName>
</protein>
<keyword evidence="1" id="KW-0812">Transmembrane</keyword>
<name>A0A0N9PW98_9VIRU</name>
<keyword evidence="1" id="KW-0472">Membrane</keyword>
<proteinExistence type="predicted"/>
<sequence length="105" mass="11447">MEKAVYLTLSALVGAAAVISVKWYVDTKNIFWIFAALALEVALVFCHVNLLSLGEVEILFVIARMLAVLLVVLAAVLWLSRSTKSWKLWLGVALALTSMTLLGIA</sequence>
<dbReference type="EMBL" id="KT428292">
    <property type="protein sequence ID" value="ALH06897.1"/>
    <property type="molecule type" value="Genomic_DNA"/>
</dbReference>
<evidence type="ECO:0000313" key="3">
    <source>
        <dbReference type="Proteomes" id="UP000319438"/>
    </source>
</evidence>
<dbReference type="Proteomes" id="UP000319438">
    <property type="component" value="Segment"/>
</dbReference>